<dbReference type="PANTHER" id="PTHR36174">
    <property type="entry name" value="LIPID II:GLYCINE GLYCYLTRANSFERASE"/>
    <property type="match status" value="1"/>
</dbReference>
<dbReference type="EMBL" id="ANOH01000214">
    <property type="protein sequence ID" value="EMI55484.1"/>
    <property type="molecule type" value="Genomic_DNA"/>
</dbReference>
<dbReference type="InterPro" id="IPR016181">
    <property type="entry name" value="Acyl_CoA_acyltransferase"/>
</dbReference>
<organism evidence="2 3">
    <name type="scientific">Rhodopirellula sallentina SM41</name>
    <dbReference type="NCBI Taxonomy" id="1263870"/>
    <lineage>
        <taxon>Bacteria</taxon>
        <taxon>Pseudomonadati</taxon>
        <taxon>Planctomycetota</taxon>
        <taxon>Planctomycetia</taxon>
        <taxon>Pirellulales</taxon>
        <taxon>Pirellulaceae</taxon>
        <taxon>Rhodopirellula</taxon>
    </lineage>
</organism>
<dbReference type="InterPro" id="IPR050644">
    <property type="entry name" value="PG_Glycine_Bridge_Synth"/>
</dbReference>
<dbReference type="AlphaFoldDB" id="M5U2I3"/>
<evidence type="ECO:0000259" key="1">
    <source>
        <dbReference type="Pfam" id="PF13480"/>
    </source>
</evidence>
<dbReference type="Gene3D" id="3.40.630.30">
    <property type="match status" value="1"/>
</dbReference>
<dbReference type="Proteomes" id="UP000011885">
    <property type="component" value="Unassembled WGS sequence"/>
</dbReference>
<gene>
    <name evidence="2" type="ORF">RSSM_03048</name>
</gene>
<dbReference type="Pfam" id="PF13480">
    <property type="entry name" value="Acetyltransf_6"/>
    <property type="match status" value="1"/>
</dbReference>
<protein>
    <submittedName>
        <fullName evidence="2">PEP-CTERM system-associated, FemAB-related protein</fullName>
    </submittedName>
</protein>
<dbReference type="InterPro" id="IPR038740">
    <property type="entry name" value="BioF2-like_GNAT_dom"/>
</dbReference>
<accession>M5U2I3</accession>
<evidence type="ECO:0000313" key="3">
    <source>
        <dbReference type="Proteomes" id="UP000011885"/>
    </source>
</evidence>
<keyword evidence="3" id="KW-1185">Reference proteome</keyword>
<proteinExistence type="predicted"/>
<dbReference type="PATRIC" id="fig|1263870.3.peg.3237"/>
<sequence length="260" mass="29856">MWARTTNIAQELIDEACKLADELDVKYLELRHETPIVHGKFNFERNDKVHMRLALPETDEELNRSFKSKLRSQIRKSNEHNLTVQFGGAELIDDFYSVFAHNMRDLGTPVFAKKLFQCIIKQFEGNAEFGVVRRDGRAIASGLLVHRLGCTEVPSASCLREFNRTNANMLMYRNLLRRAIEKGSHTFDFGRSSEGSGTYKFKAQWGAKPHPACWQYYVRKGDPNDMRADVGSKQKLVQVWQRLPVWLTKLIGPSIVRGIP</sequence>
<feature type="domain" description="BioF2-like acetyltransferase" evidence="1">
    <location>
        <begin position="64"/>
        <end position="200"/>
    </location>
</feature>
<reference evidence="2 3" key="1">
    <citation type="journal article" date="2013" name="Mar. Genomics">
        <title>Expression of sulfatases in Rhodopirellula baltica and the diversity of sulfatases in the genus Rhodopirellula.</title>
        <authorList>
            <person name="Wegner C.E."/>
            <person name="Richter-Heitmann T."/>
            <person name="Klindworth A."/>
            <person name="Klockow C."/>
            <person name="Richter M."/>
            <person name="Achstetter T."/>
            <person name="Glockner F.O."/>
            <person name="Harder J."/>
        </authorList>
    </citation>
    <scope>NUCLEOTIDE SEQUENCE [LARGE SCALE GENOMIC DNA]</scope>
    <source>
        <strain evidence="2 3">SM41</strain>
    </source>
</reference>
<evidence type="ECO:0000313" key="2">
    <source>
        <dbReference type="EMBL" id="EMI55484.1"/>
    </source>
</evidence>
<name>M5U2I3_9BACT</name>
<comment type="caution">
    <text evidence="2">The sequence shown here is derived from an EMBL/GenBank/DDBJ whole genome shotgun (WGS) entry which is preliminary data.</text>
</comment>
<dbReference type="PANTHER" id="PTHR36174:SF1">
    <property type="entry name" value="LIPID II:GLYCINE GLYCYLTRANSFERASE"/>
    <property type="match status" value="1"/>
</dbReference>
<dbReference type="SUPFAM" id="SSF55729">
    <property type="entry name" value="Acyl-CoA N-acyltransferases (Nat)"/>
    <property type="match status" value="1"/>
</dbReference>